<dbReference type="InterPro" id="IPR036179">
    <property type="entry name" value="Ig-like_dom_sf"/>
</dbReference>
<protein>
    <recommendedName>
        <fullName evidence="1">Immunoglobulin I-set domain-containing protein</fullName>
    </recommendedName>
</protein>
<evidence type="ECO:0000313" key="3">
    <source>
        <dbReference type="Proteomes" id="UP001176940"/>
    </source>
</evidence>
<evidence type="ECO:0000313" key="2">
    <source>
        <dbReference type="EMBL" id="CAJ0919506.1"/>
    </source>
</evidence>
<organism evidence="2 3">
    <name type="scientific">Ranitomeya imitator</name>
    <name type="common">mimic poison frog</name>
    <dbReference type="NCBI Taxonomy" id="111125"/>
    <lineage>
        <taxon>Eukaryota</taxon>
        <taxon>Metazoa</taxon>
        <taxon>Chordata</taxon>
        <taxon>Craniata</taxon>
        <taxon>Vertebrata</taxon>
        <taxon>Euteleostomi</taxon>
        <taxon>Amphibia</taxon>
        <taxon>Batrachia</taxon>
        <taxon>Anura</taxon>
        <taxon>Neobatrachia</taxon>
        <taxon>Hyloidea</taxon>
        <taxon>Dendrobatidae</taxon>
        <taxon>Dendrobatinae</taxon>
        <taxon>Ranitomeya</taxon>
    </lineage>
</organism>
<gene>
    <name evidence="2" type="ORF">RIMI_LOCUS1051764</name>
</gene>
<evidence type="ECO:0000259" key="1">
    <source>
        <dbReference type="Pfam" id="PF07679"/>
    </source>
</evidence>
<comment type="caution">
    <text evidence="2">The sequence shown here is derived from an EMBL/GenBank/DDBJ whole genome shotgun (WGS) entry which is preliminary data.</text>
</comment>
<dbReference type="InterPro" id="IPR013098">
    <property type="entry name" value="Ig_I-set"/>
</dbReference>
<dbReference type="Pfam" id="PF07679">
    <property type="entry name" value="I-set"/>
    <property type="match status" value="1"/>
</dbReference>
<dbReference type="CDD" id="cd00096">
    <property type="entry name" value="Ig"/>
    <property type="match status" value="1"/>
</dbReference>
<dbReference type="Gene3D" id="2.60.40.10">
    <property type="entry name" value="Immunoglobulins"/>
    <property type="match status" value="1"/>
</dbReference>
<feature type="non-terminal residue" evidence="2">
    <location>
        <position position="79"/>
    </location>
</feature>
<dbReference type="InterPro" id="IPR013783">
    <property type="entry name" value="Ig-like_fold"/>
</dbReference>
<accession>A0ABN9KTW8</accession>
<dbReference type="EMBL" id="CAUEEQ010001336">
    <property type="protein sequence ID" value="CAJ0919506.1"/>
    <property type="molecule type" value="Genomic_DNA"/>
</dbReference>
<dbReference type="Proteomes" id="UP001176940">
    <property type="component" value="Unassembled WGS sequence"/>
</dbReference>
<name>A0ABN9KTW8_9NEOB</name>
<dbReference type="SUPFAM" id="SSF48726">
    <property type="entry name" value="Immunoglobulin"/>
    <property type="match status" value="1"/>
</dbReference>
<keyword evidence="3" id="KW-1185">Reference proteome</keyword>
<reference evidence="2" key="1">
    <citation type="submission" date="2023-07" db="EMBL/GenBank/DDBJ databases">
        <authorList>
            <person name="Stuckert A."/>
        </authorList>
    </citation>
    <scope>NUCLEOTIDE SEQUENCE</scope>
</reference>
<sequence>MKNDTSITWYKDEMEIMIDEKHDFKDGVCTLLITEVSRKDAGTYELILKDDRGKDKSVLKLKDSAFDDLMTAVCKMIGK</sequence>
<proteinExistence type="predicted"/>
<feature type="domain" description="Immunoglobulin I-set" evidence="1">
    <location>
        <begin position="4"/>
        <end position="62"/>
    </location>
</feature>